<dbReference type="AlphaFoldDB" id="A6J1Q8"/>
<protein>
    <submittedName>
        <fullName evidence="1">RCG21569</fullName>
    </submittedName>
</protein>
<dbReference type="Proteomes" id="UP000234681">
    <property type="component" value="Chromosome 12"/>
</dbReference>
<accession>A6J1Q8</accession>
<name>A6J1Q8_RAT</name>
<organism evidence="1 2">
    <name type="scientific">Rattus norvegicus</name>
    <name type="common">Rat</name>
    <dbReference type="NCBI Taxonomy" id="10116"/>
    <lineage>
        <taxon>Eukaryota</taxon>
        <taxon>Metazoa</taxon>
        <taxon>Chordata</taxon>
        <taxon>Craniata</taxon>
        <taxon>Vertebrata</taxon>
        <taxon>Euteleostomi</taxon>
        <taxon>Mammalia</taxon>
        <taxon>Eutheria</taxon>
        <taxon>Euarchontoglires</taxon>
        <taxon>Glires</taxon>
        <taxon>Rodentia</taxon>
        <taxon>Myomorpha</taxon>
        <taxon>Muroidea</taxon>
        <taxon>Muridae</taxon>
        <taxon>Murinae</taxon>
        <taxon>Rattus</taxon>
    </lineage>
</organism>
<reference evidence="1 2" key="1">
    <citation type="submission" date="2005-07" db="EMBL/GenBank/DDBJ databases">
        <authorList>
            <person name="Mural R.J."/>
            <person name="Li P.W."/>
            <person name="Adams M.D."/>
            <person name="Amanatides P.G."/>
            <person name="Baden-Tillson H."/>
            <person name="Barnstead M."/>
            <person name="Chin S.H."/>
            <person name="Dew I."/>
            <person name="Evans C.A."/>
            <person name="Ferriera S."/>
            <person name="Flanigan M."/>
            <person name="Fosler C."/>
            <person name="Glodek A."/>
            <person name="Gu Z."/>
            <person name="Holt R.A."/>
            <person name="Jennings D."/>
            <person name="Kraft C.L."/>
            <person name="Lu F."/>
            <person name="Nguyen T."/>
            <person name="Nusskern D.R."/>
            <person name="Pfannkoch C.M."/>
            <person name="Sitter C."/>
            <person name="Sutton G.G."/>
            <person name="Venter J.C."/>
            <person name="Wang Z."/>
            <person name="Woodage T."/>
            <person name="Zheng X.H."/>
            <person name="Zhong F."/>
        </authorList>
    </citation>
    <scope>NUCLEOTIDE SEQUENCE [LARGE SCALE GENOMIC DNA]</scope>
    <source>
        <strain>BN</strain>
        <strain evidence="2">Sprague-Dawley</strain>
    </source>
</reference>
<proteinExistence type="predicted"/>
<dbReference type="EMBL" id="CH473973">
    <property type="protein sequence ID" value="EDM13847.1"/>
    <property type="molecule type" value="Genomic_DNA"/>
</dbReference>
<evidence type="ECO:0000313" key="1">
    <source>
        <dbReference type="EMBL" id="EDM13847.1"/>
    </source>
</evidence>
<gene>
    <name evidence="1" type="ORF">rCG_21569</name>
</gene>
<evidence type="ECO:0000313" key="2">
    <source>
        <dbReference type="Proteomes" id="UP000234681"/>
    </source>
</evidence>
<sequence>MNTNLEETGLKPRVRPLPQTFVGIGKTLRLPCWRPGCYIWF</sequence>